<proteinExistence type="inferred from homology"/>
<reference evidence="12" key="1">
    <citation type="submission" date="2025-08" db="UniProtKB">
        <authorList>
            <consortium name="RefSeq"/>
        </authorList>
    </citation>
    <scope>IDENTIFICATION</scope>
</reference>
<dbReference type="InterPro" id="IPR036812">
    <property type="entry name" value="NAD(P)_OxRdtase_dom_sf"/>
</dbReference>
<dbReference type="RefSeq" id="XP_014663407.1">
    <property type="nucleotide sequence ID" value="XM_014807921.1"/>
</dbReference>
<dbReference type="Pfam" id="PF00248">
    <property type="entry name" value="Aldo_ket_red"/>
    <property type="match status" value="1"/>
</dbReference>
<dbReference type="PANTHER" id="PTHR43150:SF2">
    <property type="entry name" value="HYPERKINETIC, ISOFORM M"/>
    <property type="match status" value="1"/>
</dbReference>
<evidence type="ECO:0000256" key="5">
    <source>
        <dbReference type="ARBA" id="ARBA00022538"/>
    </source>
</evidence>
<comment type="subcellular location">
    <subcellularLocation>
        <location evidence="1">Cytoplasm</location>
    </subcellularLocation>
</comment>
<evidence type="ECO:0000256" key="9">
    <source>
        <dbReference type="ARBA" id="ARBA00023065"/>
    </source>
</evidence>
<keyword evidence="8" id="KW-0560">Oxidoreductase</keyword>
<name>A0ABM1DTY6_PRICU</name>
<keyword evidence="6" id="KW-0521">NADP</keyword>
<dbReference type="InterPro" id="IPR005983">
    <property type="entry name" value="K_chnl_volt-dep_bsu_KCNAB"/>
</dbReference>
<dbReference type="PRINTS" id="PR01577">
    <property type="entry name" value="KCNABCHANNEL"/>
</dbReference>
<dbReference type="SUPFAM" id="SSF51430">
    <property type="entry name" value="NAD(P)-linked oxidoreductase"/>
    <property type="match status" value="1"/>
</dbReference>
<organism evidence="11 12">
    <name type="scientific">Priapulus caudatus</name>
    <name type="common">Priapulid worm</name>
    <dbReference type="NCBI Taxonomy" id="37621"/>
    <lineage>
        <taxon>Eukaryota</taxon>
        <taxon>Metazoa</taxon>
        <taxon>Ecdysozoa</taxon>
        <taxon>Scalidophora</taxon>
        <taxon>Priapulida</taxon>
        <taxon>Priapulimorpha</taxon>
        <taxon>Priapulimorphida</taxon>
        <taxon>Priapulidae</taxon>
        <taxon>Priapulus</taxon>
    </lineage>
</organism>
<keyword evidence="7" id="KW-0630">Potassium</keyword>
<evidence type="ECO:0000313" key="12">
    <source>
        <dbReference type="RefSeq" id="XP_014663407.1"/>
    </source>
</evidence>
<keyword evidence="3" id="KW-0813">Transport</keyword>
<feature type="domain" description="NADP-dependent oxidoreductase" evidence="10">
    <location>
        <begin position="6"/>
        <end position="224"/>
    </location>
</feature>
<evidence type="ECO:0000256" key="6">
    <source>
        <dbReference type="ARBA" id="ARBA00022857"/>
    </source>
</evidence>
<evidence type="ECO:0000256" key="1">
    <source>
        <dbReference type="ARBA" id="ARBA00004496"/>
    </source>
</evidence>
<dbReference type="InterPro" id="IPR023210">
    <property type="entry name" value="NADP_OxRdtase_dom"/>
</dbReference>
<dbReference type="Proteomes" id="UP000695022">
    <property type="component" value="Unplaced"/>
</dbReference>
<dbReference type="GeneID" id="106806074"/>
<accession>A0ABM1DTY6</accession>
<evidence type="ECO:0000256" key="4">
    <source>
        <dbReference type="ARBA" id="ARBA00022490"/>
    </source>
</evidence>
<keyword evidence="9" id="KW-0406">Ion transport</keyword>
<gene>
    <name evidence="12" type="primary">LOC106806074</name>
</gene>
<protein>
    <submittedName>
        <fullName evidence="12">Voltage-gated potassium channel subunit beta-2-like</fullName>
    </submittedName>
</protein>
<keyword evidence="4" id="KW-0963">Cytoplasm</keyword>
<dbReference type="InterPro" id="IPR005399">
    <property type="entry name" value="K_chnl_volt-dep_bsu_KCNAB-rel"/>
</dbReference>
<keyword evidence="5" id="KW-0633">Potassium transport</keyword>
<evidence type="ECO:0000256" key="3">
    <source>
        <dbReference type="ARBA" id="ARBA00022448"/>
    </source>
</evidence>
<comment type="similarity">
    <text evidence="2">Belongs to the shaker potassium channel beta subunit family.</text>
</comment>
<evidence type="ECO:0000256" key="8">
    <source>
        <dbReference type="ARBA" id="ARBA00023002"/>
    </source>
</evidence>
<dbReference type="PANTHER" id="PTHR43150">
    <property type="entry name" value="HYPERKINETIC, ISOFORM M"/>
    <property type="match status" value="1"/>
</dbReference>
<sequence length="276" mass="31158">MSFIQYSAEIVLGNTLKKKEWRRSSYIVTTKIYWGGSAETEKGLSRKHIIEGLRASLERLQLEYVDVVFANRPDPYTPMEEIVRSFTYAINQGWTMYWGTSRWAPIEIMEAYSVARQFNLIPPIAEQAEYNLFQRDKVELNMAELFFKIGVGTMTWSPLACGFLTGKYDDGVPLHSRAAIKVPSYEWLKEKILSDEGRRKQQQLREIAAIADKLECSLAQLCIASCGRITSASVPYWALAGDKQVAPPSPPKGNLPGQRALPFESGRAGANLMHLQ</sequence>
<evidence type="ECO:0000256" key="7">
    <source>
        <dbReference type="ARBA" id="ARBA00022958"/>
    </source>
</evidence>
<dbReference type="Gene3D" id="3.20.20.100">
    <property type="entry name" value="NADP-dependent oxidoreductase domain"/>
    <property type="match status" value="1"/>
</dbReference>
<evidence type="ECO:0000256" key="2">
    <source>
        <dbReference type="ARBA" id="ARBA00006515"/>
    </source>
</evidence>
<keyword evidence="11" id="KW-1185">Reference proteome</keyword>
<evidence type="ECO:0000313" key="11">
    <source>
        <dbReference type="Proteomes" id="UP000695022"/>
    </source>
</evidence>
<dbReference type="NCBIfam" id="TIGR01293">
    <property type="entry name" value="Kv_beta"/>
    <property type="match status" value="1"/>
</dbReference>
<evidence type="ECO:0000259" key="10">
    <source>
        <dbReference type="Pfam" id="PF00248"/>
    </source>
</evidence>